<dbReference type="GO" id="GO:0005524">
    <property type="term" value="F:ATP binding"/>
    <property type="evidence" value="ECO:0007669"/>
    <property type="project" value="UniProtKB-KW"/>
</dbReference>
<comment type="caution">
    <text evidence="2">The sequence shown here is derived from an EMBL/GenBank/DDBJ whole genome shotgun (WGS) entry which is preliminary data.</text>
</comment>
<evidence type="ECO:0000313" key="2">
    <source>
        <dbReference type="EMBL" id="MBC5996513.1"/>
    </source>
</evidence>
<keyword evidence="2" id="KW-0067">ATP-binding</keyword>
<protein>
    <submittedName>
        <fullName evidence="2">ATP-binding protein</fullName>
    </submittedName>
</protein>
<name>A0ABR7JNM9_9FIRM</name>
<keyword evidence="2" id="KW-0547">Nucleotide-binding</keyword>
<feature type="domain" description="AAA+ ATPase" evidence="1">
    <location>
        <begin position="98"/>
        <end position="226"/>
    </location>
</feature>
<dbReference type="Pfam" id="PF01695">
    <property type="entry name" value="IstB_IS21"/>
    <property type="match status" value="1"/>
</dbReference>
<dbReference type="CDD" id="cd00009">
    <property type="entry name" value="AAA"/>
    <property type="match status" value="1"/>
</dbReference>
<accession>A0ABR7JNM9</accession>
<keyword evidence="3" id="KW-1185">Reference proteome</keyword>
<dbReference type="Gene3D" id="3.40.50.300">
    <property type="entry name" value="P-loop containing nucleotide triphosphate hydrolases"/>
    <property type="match status" value="1"/>
</dbReference>
<sequence length="241" mass="27831">MKKSENLKESLKVLKSDSEYRCDKCRDMTFIIDDGVAIPCECRALREAEEILKRSGISSEFRNKTFDNFNYLNDVQVMEAYKVARGYVRDFERIEKSRNNSIMFMGQVGCGKTHLSLAIANTLMDRGVGVLYMGYRDSVVRIKQNIMDQAYYHREMNRYKNCRVLLVDDLFKGSITGSDVNVMFEIVNYRYFNGLPVIVSCEKGVEGILDIDEGVGSRLVEMCKERCVEIRGKKLNYRVYG</sequence>
<dbReference type="InterPro" id="IPR002611">
    <property type="entry name" value="IstB_ATP-bd"/>
</dbReference>
<dbReference type="EMBL" id="JACRWE010000003">
    <property type="protein sequence ID" value="MBC5996513.1"/>
    <property type="molecule type" value="Genomic_DNA"/>
</dbReference>
<dbReference type="InterPro" id="IPR003593">
    <property type="entry name" value="AAA+_ATPase"/>
</dbReference>
<dbReference type="SUPFAM" id="SSF52540">
    <property type="entry name" value="P-loop containing nucleoside triphosphate hydrolases"/>
    <property type="match status" value="1"/>
</dbReference>
<dbReference type="InterPro" id="IPR027417">
    <property type="entry name" value="P-loop_NTPase"/>
</dbReference>
<dbReference type="PANTHER" id="PTHR30050:SF10">
    <property type="entry name" value="PHAGE-LIKE ELEMENT PBSX PROTEIN XKDC"/>
    <property type="match status" value="1"/>
</dbReference>
<organism evidence="2 3">
    <name type="scientific">Romboutsia faecis</name>
    <dbReference type="NCBI Taxonomy" id="2764597"/>
    <lineage>
        <taxon>Bacteria</taxon>
        <taxon>Bacillati</taxon>
        <taxon>Bacillota</taxon>
        <taxon>Clostridia</taxon>
        <taxon>Peptostreptococcales</taxon>
        <taxon>Peptostreptococcaceae</taxon>
        <taxon>Romboutsia</taxon>
    </lineage>
</organism>
<evidence type="ECO:0000259" key="1">
    <source>
        <dbReference type="SMART" id="SM00382"/>
    </source>
</evidence>
<dbReference type="Proteomes" id="UP000609849">
    <property type="component" value="Unassembled WGS sequence"/>
</dbReference>
<gene>
    <name evidence="2" type="ORF">H8923_07035</name>
</gene>
<dbReference type="PANTHER" id="PTHR30050">
    <property type="entry name" value="CHROMOSOMAL REPLICATION INITIATOR PROTEIN DNAA"/>
    <property type="match status" value="1"/>
</dbReference>
<reference evidence="2 3" key="1">
    <citation type="submission" date="2020-08" db="EMBL/GenBank/DDBJ databases">
        <authorList>
            <person name="Liu C."/>
            <person name="Sun Q."/>
        </authorList>
    </citation>
    <scope>NUCLEOTIDE SEQUENCE [LARGE SCALE GENOMIC DNA]</scope>
    <source>
        <strain evidence="2 3">NSJ-18</strain>
    </source>
</reference>
<dbReference type="SMART" id="SM00382">
    <property type="entry name" value="AAA"/>
    <property type="match status" value="1"/>
</dbReference>
<proteinExistence type="predicted"/>
<dbReference type="RefSeq" id="WP_153925998.1">
    <property type="nucleotide sequence ID" value="NZ_JACRWE010000003.1"/>
</dbReference>
<evidence type="ECO:0000313" key="3">
    <source>
        <dbReference type="Proteomes" id="UP000609849"/>
    </source>
</evidence>